<dbReference type="EMBL" id="MCIF01000002">
    <property type="protein sequence ID" value="RAQ95927.1"/>
    <property type="molecule type" value="Genomic_DNA"/>
</dbReference>
<gene>
    <name evidence="2" type="ORF">A4R35_10305</name>
</gene>
<evidence type="ECO:0000313" key="3">
    <source>
        <dbReference type="Proteomes" id="UP000248706"/>
    </source>
</evidence>
<protein>
    <submittedName>
        <fullName evidence="2">Uncharacterized protein</fullName>
    </submittedName>
</protein>
<sequence>MRHPVRVGLDDRASDRISPDAGIESARGALGPSQQLGDKRTALGVKSSAEGAHGVHFPEQAQDRHQARADS</sequence>
<reference evidence="2 3" key="1">
    <citation type="submission" date="2016-08" db="EMBL/GenBank/DDBJ databases">
        <title>Analysis of Carbohydrate Active Enzymes in Thermogemmatispora T81 Reveals Carbohydrate Degradation Ability.</title>
        <authorList>
            <person name="Tomazini A."/>
            <person name="Lal S."/>
            <person name="Stott M."/>
            <person name="Henrissat B."/>
            <person name="Polikarpov I."/>
            <person name="Sparling R."/>
            <person name="Levin D.B."/>
        </authorList>
    </citation>
    <scope>NUCLEOTIDE SEQUENCE [LARGE SCALE GENOMIC DNA]</scope>
    <source>
        <strain evidence="2 3">T81</strain>
    </source>
</reference>
<name>A0A328VEH4_9CHLR</name>
<comment type="caution">
    <text evidence="2">The sequence shown here is derived from an EMBL/GenBank/DDBJ whole genome shotgun (WGS) entry which is preliminary data.</text>
</comment>
<feature type="compositionally biased region" description="Basic and acidic residues" evidence="1">
    <location>
        <begin position="8"/>
        <end position="18"/>
    </location>
</feature>
<feature type="region of interest" description="Disordered" evidence="1">
    <location>
        <begin position="1"/>
        <end position="71"/>
    </location>
</feature>
<evidence type="ECO:0000313" key="2">
    <source>
        <dbReference type="EMBL" id="RAQ95927.1"/>
    </source>
</evidence>
<dbReference type="AlphaFoldDB" id="A0A328VEH4"/>
<organism evidence="2 3">
    <name type="scientific">Thermogemmatispora tikiterensis</name>
    <dbReference type="NCBI Taxonomy" id="1825093"/>
    <lineage>
        <taxon>Bacteria</taxon>
        <taxon>Bacillati</taxon>
        <taxon>Chloroflexota</taxon>
        <taxon>Ktedonobacteria</taxon>
        <taxon>Thermogemmatisporales</taxon>
        <taxon>Thermogemmatisporaceae</taxon>
        <taxon>Thermogemmatispora</taxon>
    </lineage>
</organism>
<proteinExistence type="predicted"/>
<accession>A0A328VEH4</accession>
<evidence type="ECO:0000256" key="1">
    <source>
        <dbReference type="SAM" id="MobiDB-lite"/>
    </source>
</evidence>
<keyword evidence="3" id="KW-1185">Reference proteome</keyword>
<dbReference type="Proteomes" id="UP000248706">
    <property type="component" value="Unassembled WGS sequence"/>
</dbReference>
<feature type="compositionally biased region" description="Basic and acidic residues" evidence="1">
    <location>
        <begin position="61"/>
        <end position="71"/>
    </location>
</feature>